<name>A0ABM4AZF1_VANTA</name>
<accession>A0ABM4AZF1</accession>
<feature type="signal peptide" evidence="1">
    <location>
        <begin position="1"/>
        <end position="30"/>
    </location>
</feature>
<proteinExistence type="predicted"/>
<sequence length="156" mass="16879">MDATRLSKMLNFPGLCRLLALLAVFPAAISDNLPYTTIAEKSIAGYRVKETSSFTIPNNQCSGFIDESLLCGFGGVAGAVRVMVKEGTSFPTVRINRHLRNVTILRSQDAWGICSGQAAVEVAVGCLVAPPQKRLRRRRRSLATLPTASAEQTLIE</sequence>
<dbReference type="RefSeq" id="XP_064076677.1">
    <property type="nucleotide sequence ID" value="XM_064220607.1"/>
</dbReference>
<feature type="chain" id="PRO_5046457015" evidence="1">
    <location>
        <begin position="31"/>
        <end position="156"/>
    </location>
</feature>
<dbReference type="GeneID" id="135194782"/>
<evidence type="ECO:0000313" key="2">
    <source>
        <dbReference type="Proteomes" id="UP001652626"/>
    </source>
</evidence>
<evidence type="ECO:0000313" key="3">
    <source>
        <dbReference type="RefSeq" id="XP_064076677.1"/>
    </source>
</evidence>
<organism evidence="2 3">
    <name type="scientific">Vanessa tameamea</name>
    <name type="common">Kamehameha butterfly</name>
    <dbReference type="NCBI Taxonomy" id="334116"/>
    <lineage>
        <taxon>Eukaryota</taxon>
        <taxon>Metazoa</taxon>
        <taxon>Ecdysozoa</taxon>
        <taxon>Arthropoda</taxon>
        <taxon>Hexapoda</taxon>
        <taxon>Insecta</taxon>
        <taxon>Pterygota</taxon>
        <taxon>Neoptera</taxon>
        <taxon>Endopterygota</taxon>
        <taxon>Lepidoptera</taxon>
        <taxon>Glossata</taxon>
        <taxon>Ditrysia</taxon>
        <taxon>Papilionoidea</taxon>
        <taxon>Nymphalidae</taxon>
        <taxon>Nymphalinae</taxon>
        <taxon>Vanessa</taxon>
    </lineage>
</organism>
<reference evidence="3" key="1">
    <citation type="submission" date="2025-08" db="UniProtKB">
        <authorList>
            <consortium name="RefSeq"/>
        </authorList>
    </citation>
    <scope>IDENTIFICATION</scope>
    <source>
        <tissue evidence="3">Whole body</tissue>
    </source>
</reference>
<protein>
    <submittedName>
        <fullName evidence="3">Uncharacterized protein LOC135194782</fullName>
    </submittedName>
</protein>
<gene>
    <name evidence="3" type="primary">LOC135194782</name>
</gene>
<keyword evidence="1" id="KW-0732">Signal</keyword>
<evidence type="ECO:0000256" key="1">
    <source>
        <dbReference type="SAM" id="SignalP"/>
    </source>
</evidence>
<keyword evidence="2" id="KW-1185">Reference proteome</keyword>
<dbReference type="Proteomes" id="UP001652626">
    <property type="component" value="Chromosome 4"/>
</dbReference>